<dbReference type="AlphaFoldDB" id="A0A259TX35"/>
<evidence type="ECO:0000313" key="1">
    <source>
        <dbReference type="EMBL" id="OZC02260.1"/>
    </source>
</evidence>
<sequence>MPFPSAPSPRTIVLTVIALVVAVVTGLSACNTSSGIEPPEGWEDLGDGRWIRTGADTTGAFRDLSSVAAIGVVDSTDSEVIRYAKEELLYLYRTSPEIVDSLFQAEAVPLLDRSYSNVNFQDEVNTALNDVKKALLGDGTDVSTYRQSTALPGSSTAPAVYPDSLKNAGVTGRVAVQTYVNADKQPVAVQVVESVNPTLDALVMRQAATSTYTSAWVIEDPRRGGKAIPNYVRLTIPFE</sequence>
<protein>
    <submittedName>
        <fullName evidence="1">Uncharacterized protein</fullName>
    </submittedName>
</protein>
<organism evidence="1 2">
    <name type="scientific">Rubricoccus marinus</name>
    <dbReference type="NCBI Taxonomy" id="716817"/>
    <lineage>
        <taxon>Bacteria</taxon>
        <taxon>Pseudomonadati</taxon>
        <taxon>Rhodothermota</taxon>
        <taxon>Rhodothermia</taxon>
        <taxon>Rhodothermales</taxon>
        <taxon>Rubricoccaceae</taxon>
        <taxon>Rubricoccus</taxon>
    </lineage>
</organism>
<dbReference type="SUPFAM" id="SSF74653">
    <property type="entry name" value="TolA/TonB C-terminal domain"/>
    <property type="match status" value="1"/>
</dbReference>
<dbReference type="EMBL" id="MQWB01000001">
    <property type="protein sequence ID" value="OZC02260.1"/>
    <property type="molecule type" value="Genomic_DNA"/>
</dbReference>
<keyword evidence="2" id="KW-1185">Reference proteome</keyword>
<reference evidence="1 2" key="1">
    <citation type="submission" date="2016-11" db="EMBL/GenBank/DDBJ databases">
        <title>Study of marine rhodopsin-containing bacteria.</title>
        <authorList>
            <person name="Yoshizawa S."/>
            <person name="Kumagai Y."/>
            <person name="Kogure K."/>
        </authorList>
    </citation>
    <scope>NUCLEOTIDE SEQUENCE [LARGE SCALE GENOMIC DNA]</scope>
    <source>
        <strain evidence="1 2">SG-29</strain>
    </source>
</reference>
<name>A0A259TX35_9BACT</name>
<gene>
    <name evidence="1" type="ORF">BSZ36_04210</name>
</gene>
<dbReference type="RefSeq" id="WP_143536747.1">
    <property type="nucleotide sequence ID" value="NZ_MQWB01000001.1"/>
</dbReference>
<proteinExistence type="predicted"/>
<accession>A0A259TX35</accession>
<dbReference type="Proteomes" id="UP000216446">
    <property type="component" value="Unassembled WGS sequence"/>
</dbReference>
<dbReference type="InParanoid" id="A0A259TX35"/>
<dbReference type="OrthoDB" id="1493693at2"/>
<evidence type="ECO:0000313" key="2">
    <source>
        <dbReference type="Proteomes" id="UP000216446"/>
    </source>
</evidence>
<comment type="caution">
    <text evidence="1">The sequence shown here is derived from an EMBL/GenBank/DDBJ whole genome shotgun (WGS) entry which is preliminary data.</text>
</comment>
<dbReference type="Gene3D" id="3.30.1150.10">
    <property type="match status" value="1"/>
</dbReference>